<dbReference type="EMBL" id="AZIM01000451">
    <property type="protein sequence ID" value="ETE70996.1"/>
    <property type="molecule type" value="Genomic_DNA"/>
</dbReference>
<evidence type="ECO:0000313" key="2">
    <source>
        <dbReference type="Proteomes" id="UP000018936"/>
    </source>
</evidence>
<gene>
    <name evidence="1" type="ORF">L345_03207</name>
</gene>
<dbReference type="AlphaFoldDB" id="V8PAJ4"/>
<feature type="non-terminal residue" evidence="1">
    <location>
        <position position="1"/>
    </location>
</feature>
<proteinExistence type="predicted"/>
<organism evidence="1 2">
    <name type="scientific">Ophiophagus hannah</name>
    <name type="common">King cobra</name>
    <name type="synonym">Naja hannah</name>
    <dbReference type="NCBI Taxonomy" id="8665"/>
    <lineage>
        <taxon>Eukaryota</taxon>
        <taxon>Metazoa</taxon>
        <taxon>Chordata</taxon>
        <taxon>Craniata</taxon>
        <taxon>Vertebrata</taxon>
        <taxon>Euteleostomi</taxon>
        <taxon>Lepidosauria</taxon>
        <taxon>Squamata</taxon>
        <taxon>Bifurcata</taxon>
        <taxon>Unidentata</taxon>
        <taxon>Episquamata</taxon>
        <taxon>Toxicofera</taxon>
        <taxon>Serpentes</taxon>
        <taxon>Colubroidea</taxon>
        <taxon>Elapidae</taxon>
        <taxon>Elapinae</taxon>
        <taxon>Ophiophagus</taxon>
    </lineage>
</organism>
<reference evidence="1 2" key="1">
    <citation type="journal article" date="2013" name="Proc. Natl. Acad. Sci. U.S.A.">
        <title>The king cobra genome reveals dynamic gene evolution and adaptation in the snake venom system.</title>
        <authorList>
            <person name="Vonk F.J."/>
            <person name="Casewell N.R."/>
            <person name="Henkel C.V."/>
            <person name="Heimberg A.M."/>
            <person name="Jansen H.J."/>
            <person name="McCleary R.J."/>
            <person name="Kerkkamp H.M."/>
            <person name="Vos R.A."/>
            <person name="Guerreiro I."/>
            <person name="Calvete J.J."/>
            <person name="Wuster W."/>
            <person name="Woods A.E."/>
            <person name="Logan J.M."/>
            <person name="Harrison R.A."/>
            <person name="Castoe T.A."/>
            <person name="de Koning A.P."/>
            <person name="Pollock D.D."/>
            <person name="Yandell M."/>
            <person name="Calderon D."/>
            <person name="Renjifo C."/>
            <person name="Currier R.B."/>
            <person name="Salgado D."/>
            <person name="Pla D."/>
            <person name="Sanz L."/>
            <person name="Hyder A.S."/>
            <person name="Ribeiro J.M."/>
            <person name="Arntzen J.W."/>
            <person name="van den Thillart G.E."/>
            <person name="Boetzer M."/>
            <person name="Pirovano W."/>
            <person name="Dirks R.P."/>
            <person name="Spaink H.P."/>
            <person name="Duboule D."/>
            <person name="McGlinn E."/>
            <person name="Kini R.M."/>
            <person name="Richardson M.K."/>
        </authorList>
    </citation>
    <scope>NUCLEOTIDE SEQUENCE</scope>
    <source>
        <tissue evidence="1">Blood</tissue>
    </source>
</reference>
<dbReference type="Proteomes" id="UP000018936">
    <property type="component" value="Unassembled WGS sequence"/>
</dbReference>
<evidence type="ECO:0000313" key="1">
    <source>
        <dbReference type="EMBL" id="ETE70996.1"/>
    </source>
</evidence>
<name>V8PAJ4_OPHHA</name>
<keyword evidence="2" id="KW-1185">Reference proteome</keyword>
<sequence length="291" mass="32214">MDYKAHHLQPGGSMTMLAGNDGFYFQDTSGSISRILSPRQIDRKIPAGVPSPILEQVSGEALRLLGLVSNRLLTASELDRTAASRGRLETLGMTVRGCFTGIRLKRPLDCGLLSGIRHGLGLLTFEAFCPKDKPNAIFIVIDNTSYTLPSSPLLQWQIGTGGRTFQNMHIDKWLNYLLAPVGYLSLLETLNHRKAFILASRQPDRPDLAYAQLLLKDDSPCIRAKVATSCTSVFKLQQVPYLHTAKGHLSGFQKENLKILGDLKEPVRAEFTTIQAFYSGPNITQEFWIIG</sequence>
<comment type="caution">
    <text evidence="1">The sequence shown here is derived from an EMBL/GenBank/DDBJ whole genome shotgun (WGS) entry which is preliminary data.</text>
</comment>
<accession>V8PAJ4</accession>
<protein>
    <submittedName>
        <fullName evidence="1">Uncharacterized protein</fullName>
    </submittedName>
</protein>